<dbReference type="EMBL" id="BARS01024763">
    <property type="protein sequence ID" value="GAG11578.1"/>
    <property type="molecule type" value="Genomic_DNA"/>
</dbReference>
<accession>X0VGK3</accession>
<protein>
    <submittedName>
        <fullName evidence="2">Uncharacterized protein</fullName>
    </submittedName>
</protein>
<proteinExistence type="predicted"/>
<gene>
    <name evidence="2" type="ORF">S01H1_39257</name>
</gene>
<organism evidence="2">
    <name type="scientific">marine sediment metagenome</name>
    <dbReference type="NCBI Taxonomy" id="412755"/>
    <lineage>
        <taxon>unclassified sequences</taxon>
        <taxon>metagenomes</taxon>
        <taxon>ecological metagenomes</taxon>
    </lineage>
</organism>
<evidence type="ECO:0000313" key="2">
    <source>
        <dbReference type="EMBL" id="GAG11578.1"/>
    </source>
</evidence>
<sequence>SLSRYVCGTGFPAGHDGLESPSYISEIAS</sequence>
<feature type="region of interest" description="Disordered" evidence="1">
    <location>
        <begin position="10"/>
        <end position="29"/>
    </location>
</feature>
<dbReference type="AlphaFoldDB" id="X0VGK3"/>
<name>X0VGK3_9ZZZZ</name>
<comment type="caution">
    <text evidence="2">The sequence shown here is derived from an EMBL/GenBank/DDBJ whole genome shotgun (WGS) entry which is preliminary data.</text>
</comment>
<evidence type="ECO:0000256" key="1">
    <source>
        <dbReference type="SAM" id="MobiDB-lite"/>
    </source>
</evidence>
<feature type="non-terminal residue" evidence="2">
    <location>
        <position position="1"/>
    </location>
</feature>
<reference evidence="2" key="1">
    <citation type="journal article" date="2014" name="Front. Microbiol.">
        <title>High frequency of phylogenetically diverse reductive dehalogenase-homologous genes in deep subseafloor sedimentary metagenomes.</title>
        <authorList>
            <person name="Kawai M."/>
            <person name="Futagami T."/>
            <person name="Toyoda A."/>
            <person name="Takaki Y."/>
            <person name="Nishi S."/>
            <person name="Hori S."/>
            <person name="Arai W."/>
            <person name="Tsubouchi T."/>
            <person name="Morono Y."/>
            <person name="Uchiyama I."/>
            <person name="Ito T."/>
            <person name="Fujiyama A."/>
            <person name="Inagaki F."/>
            <person name="Takami H."/>
        </authorList>
    </citation>
    <scope>NUCLEOTIDE SEQUENCE</scope>
    <source>
        <strain evidence="2">Expedition CK06-06</strain>
    </source>
</reference>